<dbReference type="InterPro" id="IPR003156">
    <property type="entry name" value="DHHA1_dom"/>
</dbReference>
<gene>
    <name evidence="3" type="ORF">A2890_01345</name>
</gene>
<dbReference type="Pfam" id="PF01368">
    <property type="entry name" value="DHH"/>
    <property type="match status" value="1"/>
</dbReference>
<organism evidence="3 4">
    <name type="scientific">candidate division WWE3 bacterium RIFCSPLOWO2_01_FULL_53_14</name>
    <dbReference type="NCBI Taxonomy" id="1802628"/>
    <lineage>
        <taxon>Bacteria</taxon>
        <taxon>Katanobacteria</taxon>
    </lineage>
</organism>
<evidence type="ECO:0008006" key="5">
    <source>
        <dbReference type="Google" id="ProtNLM"/>
    </source>
</evidence>
<dbReference type="InterPro" id="IPR051319">
    <property type="entry name" value="Oligoribo/pAp-PDE_c-di-AMP_PDE"/>
</dbReference>
<reference evidence="3 4" key="1">
    <citation type="journal article" date="2016" name="Nat. Commun.">
        <title>Thousands of microbial genomes shed light on interconnected biogeochemical processes in an aquifer system.</title>
        <authorList>
            <person name="Anantharaman K."/>
            <person name="Brown C.T."/>
            <person name="Hug L.A."/>
            <person name="Sharon I."/>
            <person name="Castelle C.J."/>
            <person name="Probst A.J."/>
            <person name="Thomas B.C."/>
            <person name="Singh A."/>
            <person name="Wilkins M.J."/>
            <person name="Karaoz U."/>
            <person name="Brodie E.L."/>
            <person name="Williams K.H."/>
            <person name="Hubbard S.S."/>
            <person name="Banfield J.F."/>
        </authorList>
    </citation>
    <scope>NUCLEOTIDE SEQUENCE [LARGE SCALE GENOMIC DNA]</scope>
</reference>
<comment type="caution">
    <text evidence="3">The sequence shown here is derived from an EMBL/GenBank/DDBJ whole genome shotgun (WGS) entry which is preliminary data.</text>
</comment>
<dbReference type="Proteomes" id="UP000176967">
    <property type="component" value="Unassembled WGS sequence"/>
</dbReference>
<dbReference type="InterPro" id="IPR038763">
    <property type="entry name" value="DHH_sf"/>
</dbReference>
<dbReference type="PANTHER" id="PTHR47618:SF1">
    <property type="entry name" value="BIFUNCTIONAL OLIGORIBONUCLEASE AND PAP PHOSPHATASE NRNA"/>
    <property type="match status" value="1"/>
</dbReference>
<dbReference type="InterPro" id="IPR001667">
    <property type="entry name" value="DDH_dom"/>
</dbReference>
<protein>
    <recommendedName>
        <fullName evidence="5">DDH domain-containing protein</fullName>
    </recommendedName>
</protein>
<dbReference type="EMBL" id="MEVL01000010">
    <property type="protein sequence ID" value="OGC62401.1"/>
    <property type="molecule type" value="Genomic_DNA"/>
</dbReference>
<dbReference type="SUPFAM" id="SSF64182">
    <property type="entry name" value="DHH phosphoesterases"/>
    <property type="match status" value="1"/>
</dbReference>
<feature type="domain" description="DHHA1" evidence="2">
    <location>
        <begin position="240"/>
        <end position="298"/>
    </location>
</feature>
<dbReference type="GO" id="GO:0003676">
    <property type="term" value="F:nucleic acid binding"/>
    <property type="evidence" value="ECO:0007669"/>
    <property type="project" value="InterPro"/>
</dbReference>
<name>A0A1F4VZ09_UNCKA</name>
<dbReference type="Gene3D" id="3.10.310.30">
    <property type="match status" value="1"/>
</dbReference>
<dbReference type="STRING" id="1802628.A2890_01345"/>
<evidence type="ECO:0000313" key="4">
    <source>
        <dbReference type="Proteomes" id="UP000176967"/>
    </source>
</evidence>
<dbReference type="Pfam" id="PF02272">
    <property type="entry name" value="DHHA1"/>
    <property type="match status" value="1"/>
</dbReference>
<evidence type="ECO:0000259" key="2">
    <source>
        <dbReference type="Pfam" id="PF02272"/>
    </source>
</evidence>
<evidence type="ECO:0000313" key="3">
    <source>
        <dbReference type="EMBL" id="OGC62401.1"/>
    </source>
</evidence>
<dbReference type="Gene3D" id="3.90.1640.10">
    <property type="entry name" value="inorganic pyrophosphatase (n-terminal core)"/>
    <property type="match status" value="1"/>
</dbReference>
<proteinExistence type="predicted"/>
<sequence length="315" mass="34421">MKAAKNILIPLHLRPDGDSIGSALACYHFFRSLDKKATVVSADPVPEFLLFLPGAKRVKVVDAHDLSLEKFDLIFLTDIGGPDRFSHAGKIEIPSQSILVNIDHHKSNRGYGDLNYVVAGAAATAEILYDLFRFWKVRITPEIADCLLTGIYTDTGGFLYSSTTADSFAKAADLIKKGGNRNQIAEYSFRSWSPKAIQLWSQILVSAKIRKGLAYSQLSHPALRKANASPGELSGIRAFAVNNLLLAIRGIRVAALFAEEKPRQIRVTLRSIGSADVVKVAERFGGGGHLNSAAFDYQGSLKKIIPQTLKMLKVI</sequence>
<dbReference type="AlphaFoldDB" id="A0A1F4VZ09"/>
<dbReference type="PANTHER" id="PTHR47618">
    <property type="entry name" value="BIFUNCTIONAL OLIGORIBONUCLEASE AND PAP PHOSPHATASE NRNA"/>
    <property type="match status" value="1"/>
</dbReference>
<feature type="domain" description="DDH" evidence="1">
    <location>
        <begin position="6"/>
        <end position="151"/>
    </location>
</feature>
<evidence type="ECO:0000259" key="1">
    <source>
        <dbReference type="Pfam" id="PF01368"/>
    </source>
</evidence>
<accession>A0A1F4VZ09</accession>